<evidence type="ECO:0000256" key="11">
    <source>
        <dbReference type="SAM" id="MobiDB-lite"/>
    </source>
</evidence>
<keyword evidence="8" id="KW-0630">Potassium</keyword>
<evidence type="ECO:0000256" key="7">
    <source>
        <dbReference type="ARBA" id="ARBA00022946"/>
    </source>
</evidence>
<evidence type="ECO:0000256" key="6">
    <source>
        <dbReference type="ARBA" id="ARBA00022723"/>
    </source>
</evidence>
<organism evidence="13 14">
    <name type="scientific">Malassezia yamatoensis</name>
    <dbReference type="NCBI Taxonomy" id="253288"/>
    <lineage>
        <taxon>Eukaryota</taxon>
        <taxon>Fungi</taxon>
        <taxon>Dikarya</taxon>
        <taxon>Basidiomycota</taxon>
        <taxon>Ustilaginomycotina</taxon>
        <taxon>Malasseziomycetes</taxon>
        <taxon>Malasseziales</taxon>
        <taxon>Malasseziaceae</taxon>
        <taxon>Malassezia</taxon>
    </lineage>
</organism>
<dbReference type="InterPro" id="IPR020613">
    <property type="entry name" value="Thiolase_CS"/>
</dbReference>
<comment type="similarity">
    <text evidence="2">Belongs to the thiolase-like superfamily. Thiolase family.</text>
</comment>
<feature type="region of interest" description="Disordered" evidence="11">
    <location>
        <begin position="492"/>
        <end position="523"/>
    </location>
</feature>
<evidence type="ECO:0000256" key="4">
    <source>
        <dbReference type="ARBA" id="ARBA00012705"/>
    </source>
</evidence>
<dbReference type="GO" id="GO:0003985">
    <property type="term" value="F:acetyl-CoA C-acetyltransferase activity"/>
    <property type="evidence" value="ECO:0007669"/>
    <property type="project" value="UniProtKB-EC"/>
</dbReference>
<dbReference type="Pfam" id="PF13821">
    <property type="entry name" value="DUF4187"/>
    <property type="match status" value="1"/>
</dbReference>
<dbReference type="GO" id="GO:0046872">
    <property type="term" value="F:metal ion binding"/>
    <property type="evidence" value="ECO:0007669"/>
    <property type="project" value="UniProtKB-KW"/>
</dbReference>
<feature type="region of interest" description="Disordered" evidence="11">
    <location>
        <begin position="397"/>
        <end position="461"/>
    </location>
</feature>
<dbReference type="EC" id="2.3.1.9" evidence="4"/>
<dbReference type="InterPro" id="IPR020616">
    <property type="entry name" value="Thiolase_N"/>
</dbReference>
<evidence type="ECO:0000256" key="3">
    <source>
        <dbReference type="ARBA" id="ARBA00011881"/>
    </source>
</evidence>
<dbReference type="CDD" id="cd00751">
    <property type="entry name" value="thiolase"/>
    <property type="match status" value="1"/>
</dbReference>
<evidence type="ECO:0000256" key="9">
    <source>
        <dbReference type="ARBA" id="ARBA00023128"/>
    </source>
</evidence>
<dbReference type="PROSITE" id="PS00099">
    <property type="entry name" value="THIOLASE_3"/>
    <property type="match status" value="1"/>
</dbReference>
<keyword evidence="10 13" id="KW-0012">Acyltransferase</keyword>
<dbReference type="InterPro" id="IPR020610">
    <property type="entry name" value="Thiolase_AS"/>
</dbReference>
<dbReference type="FunFam" id="3.40.47.10:FF:000007">
    <property type="entry name" value="acetyl-CoA acetyltransferase, mitochondrial"/>
    <property type="match status" value="1"/>
</dbReference>
<dbReference type="InterPro" id="IPR016039">
    <property type="entry name" value="Thiolase-like"/>
</dbReference>
<dbReference type="NCBIfam" id="TIGR01930">
    <property type="entry name" value="AcCoA-C-Actrans"/>
    <property type="match status" value="1"/>
</dbReference>
<dbReference type="Pfam" id="PF02803">
    <property type="entry name" value="Thiolase_C"/>
    <property type="match status" value="1"/>
</dbReference>
<dbReference type="PANTHER" id="PTHR18919:SF156">
    <property type="entry name" value="ACETYL-COA ACETYLTRANSFERASE, MITOCHONDRIAL"/>
    <property type="match status" value="1"/>
</dbReference>
<reference evidence="13 14" key="1">
    <citation type="submission" date="2023-03" db="EMBL/GenBank/DDBJ databases">
        <title>Mating type loci evolution in Malassezia.</title>
        <authorList>
            <person name="Coelho M.A."/>
        </authorList>
    </citation>
    <scope>NUCLEOTIDE SEQUENCE [LARGE SCALE GENOMIC DNA]</scope>
    <source>
        <strain evidence="13 14">CBS 9725</strain>
    </source>
</reference>
<feature type="domain" description="DUF4187" evidence="12">
    <location>
        <begin position="779"/>
        <end position="831"/>
    </location>
</feature>
<dbReference type="GO" id="GO:0006635">
    <property type="term" value="P:fatty acid beta-oxidation"/>
    <property type="evidence" value="ECO:0007669"/>
    <property type="project" value="TreeGrafter"/>
</dbReference>
<comment type="subunit">
    <text evidence="3">Homotetramer.</text>
</comment>
<evidence type="ECO:0000256" key="1">
    <source>
        <dbReference type="ARBA" id="ARBA00004173"/>
    </source>
</evidence>
<dbReference type="PANTHER" id="PTHR18919">
    <property type="entry name" value="ACETYL-COA C-ACYLTRANSFERASE"/>
    <property type="match status" value="1"/>
</dbReference>
<feature type="region of interest" description="Disordered" evidence="11">
    <location>
        <begin position="727"/>
        <end position="774"/>
    </location>
</feature>
<evidence type="ECO:0000313" key="13">
    <source>
        <dbReference type="EMBL" id="WFD01023.1"/>
    </source>
</evidence>
<gene>
    <name evidence="13" type="ORF">MYAM1_003783</name>
</gene>
<dbReference type="InterPro" id="IPR020615">
    <property type="entry name" value="Thiolase_acyl_enz_int_AS"/>
</dbReference>
<feature type="compositionally biased region" description="Polar residues" evidence="11">
    <location>
        <begin position="437"/>
        <end position="450"/>
    </location>
</feature>
<feature type="compositionally biased region" description="Polar residues" evidence="11">
    <location>
        <begin position="402"/>
        <end position="429"/>
    </location>
</feature>
<dbReference type="Proteomes" id="UP001219567">
    <property type="component" value="Chromosome 7"/>
</dbReference>
<comment type="subcellular location">
    <subcellularLocation>
        <location evidence="1">Mitochondrion</location>
    </subcellularLocation>
</comment>
<dbReference type="InterPro" id="IPR020617">
    <property type="entry name" value="Thiolase_C"/>
</dbReference>
<feature type="compositionally biased region" description="Basic and acidic residues" evidence="11">
    <location>
        <begin position="492"/>
        <end position="503"/>
    </location>
</feature>
<dbReference type="PROSITE" id="PS00098">
    <property type="entry name" value="THIOLASE_1"/>
    <property type="match status" value="1"/>
</dbReference>
<evidence type="ECO:0000256" key="2">
    <source>
        <dbReference type="ARBA" id="ARBA00010982"/>
    </source>
</evidence>
<keyword evidence="9" id="KW-0496">Mitochondrion</keyword>
<proteinExistence type="inferred from homology"/>
<dbReference type="SUPFAM" id="SSF53901">
    <property type="entry name" value="Thiolase-like"/>
    <property type="match status" value="2"/>
</dbReference>
<name>A0AAJ6CI50_9BASI</name>
<keyword evidence="7" id="KW-0809">Transit peptide</keyword>
<protein>
    <recommendedName>
        <fullName evidence="4">acetyl-CoA C-acetyltransferase</fullName>
        <ecNumber evidence="4">2.3.1.9</ecNumber>
    </recommendedName>
</protein>
<keyword evidence="14" id="KW-1185">Reference proteome</keyword>
<accession>A0AAJ6CI50</accession>
<keyword evidence="5 13" id="KW-0808">Transferase</keyword>
<evidence type="ECO:0000256" key="10">
    <source>
        <dbReference type="ARBA" id="ARBA00023315"/>
    </source>
</evidence>
<feature type="compositionally biased region" description="Polar residues" evidence="11">
    <location>
        <begin position="762"/>
        <end position="774"/>
    </location>
</feature>
<dbReference type="InterPro" id="IPR025239">
    <property type="entry name" value="DUF4187"/>
</dbReference>
<dbReference type="InterPro" id="IPR002155">
    <property type="entry name" value="Thiolase"/>
</dbReference>
<sequence>MVMSVYIVSAVRTPVGSFQGSLKTQSATDLGTAAAVAAIERAKIEPEHVEEAYLGCVLQANAGQAPARQVVLRAKCPDTTEATTVNKVCASGMKSVAFATQAIQLGERDVMLAGGMESMSQTPYYMPRNGLAFGDVTAKDSILRDGLTDALSQDHMGLCAENTAKEHNISRQAQDQYAIQSYERAADAWASSAFNNEIVPITIKDRKGETVVSEDEEYKKLNKDKISTLRSAFQKDGTVTAANASSLNDGASALILASEDAVKKHQLKPLARILATADAARKPVDFPIAPALAIPRALERAKVTKDQIALWEINEAFSVVALANMQILDLDPSKVNVHGGGVSLGHPIGSSGSRIIVSLVHALKQGDLGVASVCNGGGGASAIVVELSLADKFRAWQEEEQQGSTQNEESQQTSLPSGSRSTLEIQQNGLGACADNSKPSYTSDWRSSRASIEPASSEDEVDYMSDGLLSQLETQDSQRQLSYAEKRAKVLREQQENQRREMDAANARRAKRQRGPLEGEEEARQIGMAVNVMERAETQQDREAPQIGCGTEAAIRIMRAMGYEPGTSLGRDQTIVPKDPIFPDQRWLSRSGDQGPRRLGLGHHALSQQIAQATTELRYRTMDMETQADHYRMDQAKFAAEKHLHGLLRQARKICRELDEENGLEVSWATNVQYSPLWLDPSALPEQHTLHQESLVKGNERGEEDARNLLAYALYALEQDSIASQGLSSERMLDDHEHCSVTQTQHGPESRRPDENFVPAGRSSSETPTLQTAQQRHIDAERFCALPVAVRLELTKLYLGETYAFCLYCGHRYTTYDQMLAECPGDTEAAHE</sequence>
<evidence type="ECO:0000256" key="5">
    <source>
        <dbReference type="ARBA" id="ARBA00022679"/>
    </source>
</evidence>
<dbReference type="EMBL" id="CP119949">
    <property type="protein sequence ID" value="WFD01023.1"/>
    <property type="molecule type" value="Genomic_DNA"/>
</dbReference>
<dbReference type="AlphaFoldDB" id="A0AAJ6CI50"/>
<evidence type="ECO:0000256" key="8">
    <source>
        <dbReference type="ARBA" id="ARBA00022958"/>
    </source>
</evidence>
<evidence type="ECO:0000259" key="12">
    <source>
        <dbReference type="SMART" id="SM01173"/>
    </source>
</evidence>
<dbReference type="Pfam" id="PF00108">
    <property type="entry name" value="Thiolase_N"/>
    <property type="match status" value="1"/>
</dbReference>
<dbReference type="Gene3D" id="3.40.47.10">
    <property type="match status" value="1"/>
</dbReference>
<evidence type="ECO:0000313" key="14">
    <source>
        <dbReference type="Proteomes" id="UP001219567"/>
    </source>
</evidence>
<dbReference type="SMART" id="SM01173">
    <property type="entry name" value="DUF4187"/>
    <property type="match status" value="1"/>
</dbReference>
<dbReference type="PROSITE" id="PS00737">
    <property type="entry name" value="THIOLASE_2"/>
    <property type="match status" value="1"/>
</dbReference>
<keyword evidence="6" id="KW-0479">Metal-binding</keyword>
<feature type="region of interest" description="Disordered" evidence="11">
    <location>
        <begin position="568"/>
        <end position="587"/>
    </location>
</feature>
<dbReference type="GO" id="GO:0005739">
    <property type="term" value="C:mitochondrion"/>
    <property type="evidence" value="ECO:0007669"/>
    <property type="project" value="UniProtKB-SubCell"/>
</dbReference>